<reference evidence="3" key="1">
    <citation type="submission" date="2020-05" db="EMBL/GenBank/DDBJ databases">
        <title>Phylogenomic resolution of chytrid fungi.</title>
        <authorList>
            <person name="Stajich J.E."/>
            <person name="Amses K."/>
            <person name="Simmons R."/>
            <person name="Seto K."/>
            <person name="Myers J."/>
            <person name="Bonds A."/>
            <person name="Quandt C.A."/>
            <person name="Barry K."/>
            <person name="Liu P."/>
            <person name="Grigoriev I."/>
            <person name="Longcore J.E."/>
            <person name="James T.Y."/>
        </authorList>
    </citation>
    <scope>NUCLEOTIDE SEQUENCE</scope>
    <source>
        <strain evidence="3">JEL0379</strain>
    </source>
</reference>
<feature type="repeat" description="RCC1" evidence="1">
    <location>
        <begin position="309"/>
        <end position="371"/>
    </location>
</feature>
<dbReference type="PANTHER" id="PTHR47563:SF1">
    <property type="entry name" value="PROTEIN FMP25, MITOCHONDRIAL"/>
    <property type="match status" value="1"/>
</dbReference>
<feature type="compositionally biased region" description="Low complexity" evidence="2">
    <location>
        <begin position="47"/>
        <end position="58"/>
    </location>
</feature>
<evidence type="ECO:0000313" key="3">
    <source>
        <dbReference type="EMBL" id="KAJ3184931.1"/>
    </source>
</evidence>
<dbReference type="EMBL" id="JADGJQ010000002">
    <property type="protein sequence ID" value="KAJ3184931.1"/>
    <property type="molecule type" value="Genomic_DNA"/>
</dbReference>
<evidence type="ECO:0000313" key="4">
    <source>
        <dbReference type="Proteomes" id="UP001212152"/>
    </source>
</evidence>
<dbReference type="SUPFAM" id="SSF50985">
    <property type="entry name" value="RCC1/BLIP-II"/>
    <property type="match status" value="1"/>
</dbReference>
<dbReference type="Proteomes" id="UP001212152">
    <property type="component" value="Unassembled WGS sequence"/>
</dbReference>
<comment type="caution">
    <text evidence="3">The sequence shown here is derived from an EMBL/GenBank/DDBJ whole genome shotgun (WGS) entry which is preliminary data.</text>
</comment>
<sequence>MLRPIRIPLSSLSSSCLLKRPFHSSPFALSHRIIPRGPRTSVPIGKTSSPSTTPSTPHPYIKNDYNPWIRFGTFAIGAAVGLAYVYIAVYADAQEPELVESTAGQVAAARKHLGLYIWGNAVVGTVDVLFPGQVLRDVAFGIGHAAAVDADGNLMQWSTPPLPAAGSKSKTAGEFTPAPPAPRLTVRGKGFVQAACTNEHVFALCRNGDLYAVEKNAPAAAETGKGWFTKAGGEEGPVVTKLAPPTSMKRGEKVVKIAAGADFVGAVTSRGRALTLQGTSWTELPELTDVQVSDIACGEKHTLISTVDGRVFGCGSNAFGQLATDTSISSVANATEISTLWSPPRQAAKPTNTRCSKIAAGGNTSLFVVETPTSTKVMGCGTGMHGQLGTGAFPQVAATPGTIKALTDLSEWVERDAAIKPIRIRSIAAAPGGTHCAAVLENSVASSDKISRGWWLLSWFTGESKGRSSAVQDSAYGYDALVWGGNTCGQLARADEKRGNTAIPVHSLPVEYADQTRRTAGRLQIAPPGEVIVGNAGKSTKAIAEQQLVLGPGLTGVFMKLVT</sequence>
<dbReference type="Gene3D" id="2.130.10.30">
    <property type="entry name" value="Regulator of chromosome condensation 1/beta-lactamase-inhibitor protein II"/>
    <property type="match status" value="2"/>
</dbReference>
<dbReference type="InterPro" id="IPR053245">
    <property type="entry name" value="MitoProcess-Associated"/>
</dbReference>
<dbReference type="PRINTS" id="PR00633">
    <property type="entry name" value="RCCNDNSATION"/>
</dbReference>
<dbReference type="InterPro" id="IPR000408">
    <property type="entry name" value="Reg_chr_condens"/>
</dbReference>
<dbReference type="PANTHER" id="PTHR47563">
    <property type="entry name" value="PROTEIN FMP25, MITOCHONDRIAL"/>
    <property type="match status" value="1"/>
</dbReference>
<dbReference type="GO" id="GO:0005743">
    <property type="term" value="C:mitochondrial inner membrane"/>
    <property type="evidence" value="ECO:0007669"/>
    <property type="project" value="TreeGrafter"/>
</dbReference>
<evidence type="ECO:0000256" key="2">
    <source>
        <dbReference type="SAM" id="MobiDB-lite"/>
    </source>
</evidence>
<accession>A0AAD5TR91</accession>
<proteinExistence type="predicted"/>
<dbReference type="Pfam" id="PF13540">
    <property type="entry name" value="RCC1_2"/>
    <property type="match status" value="1"/>
</dbReference>
<dbReference type="AlphaFoldDB" id="A0AAD5TR91"/>
<dbReference type="InterPro" id="IPR009091">
    <property type="entry name" value="RCC1/BLIP-II"/>
</dbReference>
<dbReference type="PROSITE" id="PS50012">
    <property type="entry name" value="RCC1_3"/>
    <property type="match status" value="1"/>
</dbReference>
<gene>
    <name evidence="3" type="ORF">HDU87_002495</name>
</gene>
<name>A0AAD5TR91_9FUNG</name>
<keyword evidence="4" id="KW-1185">Reference proteome</keyword>
<protein>
    <submittedName>
        <fullName evidence="3">Uncharacterized protein</fullName>
    </submittedName>
</protein>
<organism evidence="3 4">
    <name type="scientific">Geranomyces variabilis</name>
    <dbReference type="NCBI Taxonomy" id="109894"/>
    <lineage>
        <taxon>Eukaryota</taxon>
        <taxon>Fungi</taxon>
        <taxon>Fungi incertae sedis</taxon>
        <taxon>Chytridiomycota</taxon>
        <taxon>Chytridiomycota incertae sedis</taxon>
        <taxon>Chytridiomycetes</taxon>
        <taxon>Spizellomycetales</taxon>
        <taxon>Powellomycetaceae</taxon>
        <taxon>Geranomyces</taxon>
    </lineage>
</organism>
<dbReference type="GO" id="GO:0034551">
    <property type="term" value="P:mitochondrial respiratory chain complex III assembly"/>
    <property type="evidence" value="ECO:0007669"/>
    <property type="project" value="TreeGrafter"/>
</dbReference>
<evidence type="ECO:0000256" key="1">
    <source>
        <dbReference type="PROSITE-ProRule" id="PRU00235"/>
    </source>
</evidence>
<feature type="region of interest" description="Disordered" evidence="2">
    <location>
        <begin position="38"/>
        <end position="58"/>
    </location>
</feature>